<accession>A0A7M2WUW6</accession>
<dbReference type="AlphaFoldDB" id="A0A7M2WUW6"/>
<evidence type="ECO:0000313" key="3">
    <source>
        <dbReference type="Proteomes" id="UP000593765"/>
    </source>
</evidence>
<dbReference type="EMBL" id="CP063458">
    <property type="protein sequence ID" value="QOV89236.1"/>
    <property type="molecule type" value="Genomic_DNA"/>
</dbReference>
<evidence type="ECO:0008006" key="4">
    <source>
        <dbReference type="Google" id="ProtNLM"/>
    </source>
</evidence>
<dbReference type="RefSeq" id="WP_206292262.1">
    <property type="nucleotide sequence ID" value="NZ_CP063458.1"/>
</dbReference>
<evidence type="ECO:0000313" key="2">
    <source>
        <dbReference type="EMBL" id="QOV89236.1"/>
    </source>
</evidence>
<keyword evidence="1" id="KW-0812">Transmembrane</keyword>
<dbReference type="Gene3D" id="3.30.2010.10">
    <property type="entry name" value="Metalloproteases ('zincins'), catalytic domain"/>
    <property type="match status" value="1"/>
</dbReference>
<dbReference type="Proteomes" id="UP000593765">
    <property type="component" value="Chromosome"/>
</dbReference>
<protein>
    <recommendedName>
        <fullName evidence="4">Peptidase M48 domain-containing protein</fullName>
    </recommendedName>
</protein>
<gene>
    <name evidence="2" type="ORF">IPV69_23990</name>
</gene>
<evidence type="ECO:0000256" key="1">
    <source>
        <dbReference type="SAM" id="Phobius"/>
    </source>
</evidence>
<dbReference type="CDD" id="cd07328">
    <property type="entry name" value="M48_Ste24p_like"/>
    <property type="match status" value="1"/>
</dbReference>
<dbReference type="KEGG" id="hbs:IPV69_23990"/>
<keyword evidence="3" id="KW-1185">Reference proteome</keyword>
<reference evidence="2 3" key="1">
    <citation type="submission" date="2020-10" db="EMBL/GenBank/DDBJ databases">
        <title>Wide distribution of Phycisphaera-like planctomycetes from WD2101 soil group in peatlands and genome analysis of the first cultivated representative.</title>
        <authorList>
            <person name="Dedysh S.N."/>
            <person name="Beletsky A.V."/>
            <person name="Ivanova A."/>
            <person name="Kulichevskaya I.S."/>
            <person name="Suzina N.E."/>
            <person name="Philippov D.A."/>
            <person name="Rakitin A.L."/>
            <person name="Mardanov A.V."/>
            <person name="Ravin N.V."/>
        </authorList>
    </citation>
    <scope>NUCLEOTIDE SEQUENCE [LARGE SCALE GENOMIC DNA]</scope>
    <source>
        <strain evidence="2 3">M1803</strain>
    </source>
</reference>
<proteinExistence type="predicted"/>
<keyword evidence="1" id="KW-0472">Membrane</keyword>
<organism evidence="2 3">
    <name type="scientific">Humisphaera borealis</name>
    <dbReference type="NCBI Taxonomy" id="2807512"/>
    <lineage>
        <taxon>Bacteria</taxon>
        <taxon>Pseudomonadati</taxon>
        <taxon>Planctomycetota</taxon>
        <taxon>Phycisphaerae</taxon>
        <taxon>Tepidisphaerales</taxon>
        <taxon>Tepidisphaeraceae</taxon>
        <taxon>Humisphaera</taxon>
    </lineage>
</organism>
<feature type="transmembrane region" description="Helical" evidence="1">
    <location>
        <begin position="96"/>
        <end position="118"/>
    </location>
</feature>
<keyword evidence="1" id="KW-1133">Transmembrane helix</keyword>
<feature type="transmembrane region" description="Helical" evidence="1">
    <location>
        <begin position="58"/>
        <end position="84"/>
    </location>
</feature>
<name>A0A7M2WUW6_9BACT</name>
<sequence length="277" mass="30052">MSTWPAGVAAEADVAAWPDVSGSAPANAGADDGRSRLVGAINASLPPAEISLGYRITIALLAGSLILLPLIYIALVIFLGWLAVWHVVQSVLSLEFGPYFIFHLPMAILGVLLLLFLIKPIFFRQKPRPQDVLTLTETDEPALFEFVRRLCVATGARRPERIEVDCDPNASARLSGGLWSMVGGKLVLRLGLPLVAGLSVRQFAGLIGHELGHFKQRGGMTGSYLVRRLTGFFAAVVFSRDRFDEKLGACATRRTCWRRCSTGSRWRSSNRCGASSG</sequence>